<dbReference type="SUPFAM" id="SSF82171">
    <property type="entry name" value="DPP6 N-terminal domain-like"/>
    <property type="match status" value="1"/>
</dbReference>
<evidence type="ECO:0000256" key="7">
    <source>
        <dbReference type="ARBA" id="ARBA00048679"/>
    </source>
</evidence>
<evidence type="ECO:0000256" key="6">
    <source>
        <dbReference type="ARBA" id="ARBA00047899"/>
    </source>
</evidence>
<evidence type="ECO:0000256" key="4">
    <source>
        <dbReference type="ARBA" id="ARBA00022777"/>
    </source>
</evidence>
<dbReference type="EMBL" id="VBOW01000086">
    <property type="protein sequence ID" value="TMQ56639.1"/>
    <property type="molecule type" value="Genomic_DNA"/>
</dbReference>
<dbReference type="GO" id="GO:0005524">
    <property type="term" value="F:ATP binding"/>
    <property type="evidence" value="ECO:0007669"/>
    <property type="project" value="UniProtKB-UniRule"/>
</dbReference>
<dbReference type="Proteomes" id="UP000316852">
    <property type="component" value="Unassembled WGS sequence"/>
</dbReference>
<sequence length="831" mass="89682">SLATGAQLGPYEILAPIGAGGMGEVYRARDPRLGRDVAVKVLPAALAADTERQRRFEHEARSAGRLNHPNILNIYDVGQHEGQPYLVTELLEGATLRERIGDAALPVRKAIELAIPVAYGLAAAHEAGIVHRDLKPENLFVTKDGRVKILDFGLAKLTRPDDASGAGKSAARTVAVDTGQGQIWGTAGYMSPEQVRGQQVDHRSDIFSFGSILYEMLAGTRAFRGESPADTMSAILREDPPDLTTLDKEIPLVLERIVRHCLEKSPGERFRSAHDLAFQLEGISGPSGSASIEALPRESAGPAPRPAAAFRQLSYRRGFLHKARFAPDGETIVYGAEWEGDPVRVYMKRPESPEAIPLALPSADIQAVSRTGEIAISLDPSYGHNGVFQGTLAVSLLFGGAPREIEERILHVDYAPQGDAMVVARDVEGKGRVEFPLGNILYETAGHVSFPRMSPSGDRIAFFDHPFPNDDRGGVAILDLQGNKRTLTQEWGSAQGMAWSASGEEIWFTAAASGSGRALHAVKPTGELRLIAGFPGSVRLFDISKSGQVLLTRDNIRLGMYCKAPGATEERELSWLDWSLTGELSPDGSMLLFDEENEEVGTNYLACIRKTDGSPVVRLGEGRALTLSPDGRWAVAKLPVPASPLIVYPTGAGKKRILPTGMTNVANARWLPNAHQVFCVGTEGGLSRAMLLDAEHGGIVPLPLEVAATVNGSAISPDGKLAAVGFKEGSSVLLPLDRSESRPGPPLERGERIIAFTSDGKWLFLENQGRSLRIDKVRIDTGERAPWKVMRPPDPSGIMMMFGTRIVRDGEAYVYGYARVLSDLYVAEGLV</sequence>
<dbReference type="AlphaFoldDB" id="A0A538SZ17"/>
<feature type="domain" description="Protein kinase" evidence="9">
    <location>
        <begin position="11"/>
        <end position="283"/>
    </location>
</feature>
<feature type="non-terminal residue" evidence="10">
    <location>
        <position position="1"/>
    </location>
</feature>
<dbReference type="SMART" id="SM00220">
    <property type="entry name" value="S_TKc"/>
    <property type="match status" value="1"/>
</dbReference>
<dbReference type="InterPro" id="IPR011009">
    <property type="entry name" value="Kinase-like_dom_sf"/>
</dbReference>
<dbReference type="GO" id="GO:0004674">
    <property type="term" value="F:protein serine/threonine kinase activity"/>
    <property type="evidence" value="ECO:0007669"/>
    <property type="project" value="UniProtKB-KW"/>
</dbReference>
<evidence type="ECO:0000256" key="5">
    <source>
        <dbReference type="ARBA" id="ARBA00022840"/>
    </source>
</evidence>
<name>A0A538SZ17_UNCEI</name>
<dbReference type="Gene3D" id="1.10.510.10">
    <property type="entry name" value="Transferase(Phosphotransferase) domain 1"/>
    <property type="match status" value="1"/>
</dbReference>
<dbReference type="InterPro" id="IPR008271">
    <property type="entry name" value="Ser/Thr_kinase_AS"/>
</dbReference>
<proteinExistence type="predicted"/>
<comment type="catalytic activity">
    <reaction evidence="6">
        <text>L-threonyl-[protein] + ATP = O-phospho-L-threonyl-[protein] + ADP + H(+)</text>
        <dbReference type="Rhea" id="RHEA:46608"/>
        <dbReference type="Rhea" id="RHEA-COMP:11060"/>
        <dbReference type="Rhea" id="RHEA-COMP:11605"/>
        <dbReference type="ChEBI" id="CHEBI:15378"/>
        <dbReference type="ChEBI" id="CHEBI:30013"/>
        <dbReference type="ChEBI" id="CHEBI:30616"/>
        <dbReference type="ChEBI" id="CHEBI:61977"/>
        <dbReference type="ChEBI" id="CHEBI:456216"/>
        <dbReference type="EC" id="2.7.11.1"/>
    </reaction>
</comment>
<dbReference type="PANTHER" id="PTHR43289:SF6">
    <property type="entry name" value="SERINE_THREONINE-PROTEIN KINASE NEKL-3"/>
    <property type="match status" value="1"/>
</dbReference>
<dbReference type="Pfam" id="PF00069">
    <property type="entry name" value="Pkinase"/>
    <property type="match status" value="1"/>
</dbReference>
<gene>
    <name evidence="10" type="ORF">E6K76_12335</name>
</gene>
<keyword evidence="1" id="KW-0723">Serine/threonine-protein kinase</keyword>
<keyword evidence="5 8" id="KW-0067">ATP-binding</keyword>
<dbReference type="PROSITE" id="PS00108">
    <property type="entry name" value="PROTEIN_KINASE_ST"/>
    <property type="match status" value="1"/>
</dbReference>
<keyword evidence="3 8" id="KW-0547">Nucleotide-binding</keyword>
<organism evidence="10 11">
    <name type="scientific">Eiseniibacteriota bacterium</name>
    <dbReference type="NCBI Taxonomy" id="2212470"/>
    <lineage>
        <taxon>Bacteria</taxon>
        <taxon>Candidatus Eiseniibacteriota</taxon>
    </lineage>
</organism>
<comment type="caution">
    <text evidence="10">The sequence shown here is derived from an EMBL/GenBank/DDBJ whole genome shotgun (WGS) entry which is preliminary data.</text>
</comment>
<evidence type="ECO:0000313" key="10">
    <source>
        <dbReference type="EMBL" id="TMQ56639.1"/>
    </source>
</evidence>
<evidence type="ECO:0000256" key="3">
    <source>
        <dbReference type="ARBA" id="ARBA00022741"/>
    </source>
</evidence>
<dbReference type="PROSITE" id="PS50011">
    <property type="entry name" value="PROTEIN_KINASE_DOM"/>
    <property type="match status" value="1"/>
</dbReference>
<keyword evidence="2" id="KW-0808">Transferase</keyword>
<reference evidence="10 11" key="1">
    <citation type="journal article" date="2019" name="Nat. Microbiol.">
        <title>Mediterranean grassland soil C-N compound turnover is dependent on rainfall and depth, and is mediated by genomically divergent microorganisms.</title>
        <authorList>
            <person name="Diamond S."/>
            <person name="Andeer P.F."/>
            <person name="Li Z."/>
            <person name="Crits-Christoph A."/>
            <person name="Burstein D."/>
            <person name="Anantharaman K."/>
            <person name="Lane K.R."/>
            <person name="Thomas B.C."/>
            <person name="Pan C."/>
            <person name="Northen T.R."/>
            <person name="Banfield J.F."/>
        </authorList>
    </citation>
    <scope>NUCLEOTIDE SEQUENCE [LARGE SCALE GENOMIC DNA]</scope>
    <source>
        <strain evidence="10">WS_6</strain>
    </source>
</reference>
<evidence type="ECO:0000256" key="8">
    <source>
        <dbReference type="PROSITE-ProRule" id="PRU10141"/>
    </source>
</evidence>
<evidence type="ECO:0000256" key="2">
    <source>
        <dbReference type="ARBA" id="ARBA00022679"/>
    </source>
</evidence>
<dbReference type="PROSITE" id="PS00107">
    <property type="entry name" value="PROTEIN_KINASE_ATP"/>
    <property type="match status" value="1"/>
</dbReference>
<dbReference type="InterPro" id="IPR017441">
    <property type="entry name" value="Protein_kinase_ATP_BS"/>
</dbReference>
<dbReference type="InterPro" id="IPR000719">
    <property type="entry name" value="Prot_kinase_dom"/>
</dbReference>
<dbReference type="Gene3D" id="2.120.10.30">
    <property type="entry name" value="TolB, C-terminal domain"/>
    <property type="match status" value="2"/>
</dbReference>
<evidence type="ECO:0000259" key="9">
    <source>
        <dbReference type="PROSITE" id="PS50011"/>
    </source>
</evidence>
<accession>A0A538SZ17</accession>
<dbReference type="Gene3D" id="3.30.200.20">
    <property type="entry name" value="Phosphorylase Kinase, domain 1"/>
    <property type="match status" value="1"/>
</dbReference>
<dbReference type="FunFam" id="3.30.200.20:FF:000035">
    <property type="entry name" value="Serine/threonine protein kinase Stk1"/>
    <property type="match status" value="1"/>
</dbReference>
<keyword evidence="4 10" id="KW-0418">Kinase</keyword>
<evidence type="ECO:0000313" key="11">
    <source>
        <dbReference type="Proteomes" id="UP000316852"/>
    </source>
</evidence>
<dbReference type="PANTHER" id="PTHR43289">
    <property type="entry name" value="MITOGEN-ACTIVATED PROTEIN KINASE KINASE KINASE 20-RELATED"/>
    <property type="match status" value="1"/>
</dbReference>
<dbReference type="SUPFAM" id="SSF56112">
    <property type="entry name" value="Protein kinase-like (PK-like)"/>
    <property type="match status" value="1"/>
</dbReference>
<protein>
    <submittedName>
        <fullName evidence="10">Serine/threonine-protein kinase</fullName>
    </submittedName>
</protein>
<feature type="binding site" evidence="8">
    <location>
        <position position="40"/>
    </location>
    <ligand>
        <name>ATP</name>
        <dbReference type="ChEBI" id="CHEBI:30616"/>
    </ligand>
</feature>
<dbReference type="InterPro" id="IPR011042">
    <property type="entry name" value="6-blade_b-propeller_TolB-like"/>
</dbReference>
<dbReference type="CDD" id="cd14014">
    <property type="entry name" value="STKc_PknB_like"/>
    <property type="match status" value="1"/>
</dbReference>
<comment type="catalytic activity">
    <reaction evidence="7">
        <text>L-seryl-[protein] + ATP = O-phospho-L-seryl-[protein] + ADP + H(+)</text>
        <dbReference type="Rhea" id="RHEA:17989"/>
        <dbReference type="Rhea" id="RHEA-COMP:9863"/>
        <dbReference type="Rhea" id="RHEA-COMP:11604"/>
        <dbReference type="ChEBI" id="CHEBI:15378"/>
        <dbReference type="ChEBI" id="CHEBI:29999"/>
        <dbReference type="ChEBI" id="CHEBI:30616"/>
        <dbReference type="ChEBI" id="CHEBI:83421"/>
        <dbReference type="ChEBI" id="CHEBI:456216"/>
        <dbReference type="EC" id="2.7.11.1"/>
    </reaction>
</comment>
<evidence type="ECO:0000256" key="1">
    <source>
        <dbReference type="ARBA" id="ARBA00022527"/>
    </source>
</evidence>